<sequence length="149" mass="17341">MKIEKLSGKEFRRKYGSDLGGHHYTTEEGEHVVVLPFKASTKTRMHEIAHAELGHVGPAGTYSETAERELAADKWVYEKLGTLPTWHEILLDLAPLVDDLIEKGYRPNELFTWIKRELESVGWSELDREEKSLLWWWIRDKHADWGEGK</sequence>
<dbReference type="EMBL" id="LAZR01017250">
    <property type="protein sequence ID" value="KKM01209.1"/>
    <property type="molecule type" value="Genomic_DNA"/>
</dbReference>
<accession>A0A0F9GQW9</accession>
<comment type="caution">
    <text evidence="1">The sequence shown here is derived from an EMBL/GenBank/DDBJ whole genome shotgun (WGS) entry which is preliminary data.</text>
</comment>
<proteinExistence type="predicted"/>
<evidence type="ECO:0000313" key="1">
    <source>
        <dbReference type="EMBL" id="KKM01209.1"/>
    </source>
</evidence>
<reference evidence="1" key="1">
    <citation type="journal article" date="2015" name="Nature">
        <title>Complex archaea that bridge the gap between prokaryotes and eukaryotes.</title>
        <authorList>
            <person name="Spang A."/>
            <person name="Saw J.H."/>
            <person name="Jorgensen S.L."/>
            <person name="Zaremba-Niedzwiedzka K."/>
            <person name="Martijn J."/>
            <person name="Lind A.E."/>
            <person name="van Eijk R."/>
            <person name="Schleper C."/>
            <person name="Guy L."/>
            <person name="Ettema T.J."/>
        </authorList>
    </citation>
    <scope>NUCLEOTIDE SEQUENCE</scope>
</reference>
<name>A0A0F9GQW9_9ZZZZ</name>
<gene>
    <name evidence="1" type="ORF">LCGC14_1796740</name>
</gene>
<organism evidence="1">
    <name type="scientific">marine sediment metagenome</name>
    <dbReference type="NCBI Taxonomy" id="412755"/>
    <lineage>
        <taxon>unclassified sequences</taxon>
        <taxon>metagenomes</taxon>
        <taxon>ecological metagenomes</taxon>
    </lineage>
</organism>
<dbReference type="AlphaFoldDB" id="A0A0F9GQW9"/>
<protein>
    <recommendedName>
        <fullName evidence="2">IrrE N-terminal-like domain-containing protein</fullName>
    </recommendedName>
</protein>
<evidence type="ECO:0008006" key="2">
    <source>
        <dbReference type="Google" id="ProtNLM"/>
    </source>
</evidence>